<evidence type="ECO:0000259" key="11">
    <source>
        <dbReference type="Pfam" id="PF00534"/>
    </source>
</evidence>
<gene>
    <name evidence="14" type="ORF">POM88_017975</name>
</gene>
<dbReference type="SUPFAM" id="SSF53756">
    <property type="entry name" value="UDP-Glycosyltransferase/glycogen phosphorylase"/>
    <property type="match status" value="1"/>
</dbReference>
<dbReference type="Pfam" id="PF00534">
    <property type="entry name" value="Glycos_transf_1"/>
    <property type="match status" value="1"/>
</dbReference>
<comment type="function">
    <text evidence="7 9">Plays a role in photosynthetic sucrose synthesis by catalyzing the rate-limiting step of sucrose biosynthesis from UDP-glucose and fructose- 6-phosphate. Involved in the regulation of carbon partitioning in the leaves of plants. May regulate the synthesis of sucrose and therefore play a major role as a limiting factor in the export of photoassimilates out of the leaf. Plays a role for sucrose availability that is essential for plant growth and fiber elongation.</text>
</comment>
<comment type="pathway">
    <text evidence="1 9">Glycan biosynthesis; sucrose biosynthesis; sucrose from D-fructose 6-phosphate and UDP-alpha-D-glucose: step 1/2.</text>
</comment>
<evidence type="ECO:0000256" key="7">
    <source>
        <dbReference type="ARBA" id="ARBA00024883"/>
    </source>
</evidence>
<dbReference type="Proteomes" id="UP001237642">
    <property type="component" value="Unassembled WGS sequence"/>
</dbReference>
<evidence type="ECO:0000256" key="1">
    <source>
        <dbReference type="ARBA" id="ARBA00005027"/>
    </source>
</evidence>
<evidence type="ECO:0000313" key="14">
    <source>
        <dbReference type="EMBL" id="KAK1389797.1"/>
    </source>
</evidence>
<comment type="caution">
    <text evidence="14">The sequence shown here is derived from an EMBL/GenBank/DDBJ whole genome shotgun (WGS) entry which is preliminary data.</text>
</comment>
<dbReference type="NCBIfam" id="TIGR02468">
    <property type="entry name" value="sucrsPsyn_pln"/>
    <property type="match status" value="1"/>
</dbReference>
<evidence type="ECO:0000256" key="8">
    <source>
        <dbReference type="ARBA" id="ARBA00047471"/>
    </source>
</evidence>
<dbReference type="Gene3D" id="3.40.50.2000">
    <property type="entry name" value="Glycogen Phosphorylase B"/>
    <property type="match status" value="2"/>
</dbReference>
<dbReference type="FunFam" id="3.40.50.2000:FF:000077">
    <property type="entry name" value="Sucrose-phosphate synthase 2"/>
    <property type="match status" value="1"/>
</dbReference>
<organism evidence="14 15">
    <name type="scientific">Heracleum sosnowskyi</name>
    <dbReference type="NCBI Taxonomy" id="360622"/>
    <lineage>
        <taxon>Eukaryota</taxon>
        <taxon>Viridiplantae</taxon>
        <taxon>Streptophyta</taxon>
        <taxon>Embryophyta</taxon>
        <taxon>Tracheophyta</taxon>
        <taxon>Spermatophyta</taxon>
        <taxon>Magnoliopsida</taxon>
        <taxon>eudicotyledons</taxon>
        <taxon>Gunneridae</taxon>
        <taxon>Pentapetalae</taxon>
        <taxon>asterids</taxon>
        <taxon>campanulids</taxon>
        <taxon>Apiales</taxon>
        <taxon>Apiaceae</taxon>
        <taxon>Apioideae</taxon>
        <taxon>apioid superclade</taxon>
        <taxon>Tordylieae</taxon>
        <taxon>Tordyliinae</taxon>
        <taxon>Heracleum</taxon>
    </lineage>
</organism>
<dbReference type="CDD" id="cd16419">
    <property type="entry name" value="HAD_SPS"/>
    <property type="match status" value="1"/>
</dbReference>
<reference evidence="14" key="1">
    <citation type="submission" date="2023-02" db="EMBL/GenBank/DDBJ databases">
        <title>Genome of toxic invasive species Heracleum sosnowskyi carries increased number of genes despite the absence of recent whole-genome duplications.</title>
        <authorList>
            <person name="Schelkunov M."/>
            <person name="Shtratnikova V."/>
            <person name="Makarenko M."/>
            <person name="Klepikova A."/>
            <person name="Omelchenko D."/>
            <person name="Novikova G."/>
            <person name="Obukhova E."/>
            <person name="Bogdanov V."/>
            <person name="Penin A."/>
            <person name="Logacheva M."/>
        </authorList>
    </citation>
    <scope>NUCLEOTIDE SEQUENCE</scope>
    <source>
        <strain evidence="14">Hsosn_3</strain>
        <tissue evidence="14">Leaf</tissue>
    </source>
</reference>
<evidence type="ECO:0000256" key="6">
    <source>
        <dbReference type="ARBA" id="ARBA00022679"/>
    </source>
</evidence>
<evidence type="ECO:0000256" key="9">
    <source>
        <dbReference type="RuleBase" id="RU368006"/>
    </source>
</evidence>
<dbReference type="AlphaFoldDB" id="A0AAD8IPP2"/>
<dbReference type="InterPro" id="IPR012819">
    <property type="entry name" value="SPS_pln"/>
</dbReference>
<dbReference type="CDD" id="cd03800">
    <property type="entry name" value="GT4_sucrose_synthase"/>
    <property type="match status" value="1"/>
</dbReference>
<dbReference type="Pfam" id="PF00862">
    <property type="entry name" value="GT-B_Sucrose_synth"/>
    <property type="match status" value="1"/>
</dbReference>
<dbReference type="InterPro" id="IPR035659">
    <property type="entry name" value="SPS_C"/>
</dbReference>
<dbReference type="EMBL" id="JAUIZM010000004">
    <property type="protein sequence ID" value="KAK1389797.1"/>
    <property type="molecule type" value="Genomic_DNA"/>
</dbReference>
<evidence type="ECO:0000256" key="10">
    <source>
        <dbReference type="SAM" id="MobiDB-lite"/>
    </source>
</evidence>
<feature type="region of interest" description="Disordered" evidence="10">
    <location>
        <begin position="105"/>
        <end position="134"/>
    </location>
</feature>
<evidence type="ECO:0000256" key="5">
    <source>
        <dbReference type="ARBA" id="ARBA00022676"/>
    </source>
</evidence>
<evidence type="ECO:0000256" key="2">
    <source>
        <dbReference type="ARBA" id="ARBA00006530"/>
    </source>
</evidence>
<dbReference type="GO" id="GO:0046524">
    <property type="term" value="F:sucrose-phosphate synthase activity"/>
    <property type="evidence" value="ECO:0007669"/>
    <property type="project" value="UniProtKB-UniRule"/>
</dbReference>
<evidence type="ECO:0000259" key="13">
    <source>
        <dbReference type="Pfam" id="PF05116"/>
    </source>
</evidence>
<evidence type="ECO:0000259" key="12">
    <source>
        <dbReference type="Pfam" id="PF00862"/>
    </source>
</evidence>
<proteinExistence type="inferred from homology"/>
<comment type="similarity">
    <text evidence="2 9">Belongs to the glycosyltransferase 1 family.</text>
</comment>
<feature type="domain" description="Glycosyl transferase family 1" evidence="11">
    <location>
        <begin position="484"/>
        <end position="657"/>
    </location>
</feature>
<accession>A0AAD8IPP2</accession>
<dbReference type="InterPro" id="IPR000368">
    <property type="entry name" value="Sucrose_synth_GT-B1"/>
</dbReference>
<keyword evidence="6 9" id="KW-0808">Transferase</keyword>
<dbReference type="InterPro" id="IPR006380">
    <property type="entry name" value="SPP-like_dom"/>
</dbReference>
<dbReference type="InterPro" id="IPR044161">
    <property type="entry name" value="SPS"/>
</dbReference>
<feature type="region of interest" description="Disordered" evidence="10">
    <location>
        <begin position="751"/>
        <end position="771"/>
    </location>
</feature>
<keyword evidence="5 9" id="KW-0328">Glycosyltransferase</keyword>
<dbReference type="EC" id="2.4.1.14" evidence="4 9"/>
<dbReference type="InterPro" id="IPR001296">
    <property type="entry name" value="Glyco_trans_1"/>
</dbReference>
<feature type="compositionally biased region" description="Basic and acidic residues" evidence="10">
    <location>
        <begin position="116"/>
        <end position="126"/>
    </location>
</feature>
<comment type="catalytic activity">
    <reaction evidence="8 9">
        <text>beta-D-fructose 6-phosphate + UDP-alpha-D-glucose = sucrose 6(F)-phosphate + UDP + H(+)</text>
        <dbReference type="Rhea" id="RHEA:22172"/>
        <dbReference type="ChEBI" id="CHEBI:15378"/>
        <dbReference type="ChEBI" id="CHEBI:57634"/>
        <dbReference type="ChEBI" id="CHEBI:57723"/>
        <dbReference type="ChEBI" id="CHEBI:58223"/>
        <dbReference type="ChEBI" id="CHEBI:58885"/>
        <dbReference type="EC" id="2.4.1.14"/>
    </reaction>
</comment>
<evidence type="ECO:0000313" key="15">
    <source>
        <dbReference type="Proteomes" id="UP001237642"/>
    </source>
</evidence>
<evidence type="ECO:0000256" key="4">
    <source>
        <dbReference type="ARBA" id="ARBA00012536"/>
    </source>
</evidence>
<feature type="domain" description="Sucrose synthase first GT-B" evidence="12">
    <location>
        <begin position="175"/>
        <end position="443"/>
    </location>
</feature>
<sequence>MAGNEWINGYLEAILDSGKDEHQKPINGSSTVGVNVNVSNRERSVHFNPTKYFVEEVVTGVNETDLHRTWIKVVATRNTRERTSRLENMCWRIWHLTRKKKQLEWEDHQRRAHRRQEREQGRRDVTDDMSEDLSEGEKGAVLGELVTFESPRKSFQRTHSHLEVWSDTNKEKKLYIVLISLHGLVRGENMELGRDSDTGGQVKYVVELARALAKMPGVYRVDLFTRQVASPEVDWSYGEPTEMLTVGPEDADAVDVGESSGAYIIRIPFGPRDRYLRKEVLWPHIQEFVDGALAHILNMSKVLAEQIGEGQPVWPYVIHGHYADAGDSAALLSGALNVPMVLTGHSLGRNKLEQLLKQGRQSKEDINSTYKIWRRIEGEELSLDAAELVITSTKQEIEEQWGLYDGYDVKLERVLRARARRNVNCHGRYMPRMSVIPPGMDFSNVVAQEDTSDVDGELLSLSNSDGASPKAVPSIWAEVVRFLTNPHKPMILALSRPDPKKNLTTLLKAFGECRPLREFANLTLIMGNRDDIDEMSTGNANVLTTVLKLIDRYDLYGQVAFPKHHKQSDVPDIYRLAAKTKGVFINPALVEPFGLTLIEAAAHGLPMVATKNGGPVDIHRALNNGLLVDPHDQKSIADALLKLVSEKNLWNDCQRNGWKNIHLYSWPEHCRTYLTKVAACRMRHPMWKTDTPADELAAEESLYDSLKDVDMSLRLSIDGEKSSLNESVDYSAATGGEPEVQDQVNRVLSKMKKPEPNAQDTKVESKVSDNAQSRYPMLRRRRRLIVIAIDCYDSNGNPQKKMIQIIQQMFKAIKLDPQIARMSGFAISTAMPISELTKFLQSENIKINEFDALICSSGGAVYYPGIYTKEDGILFPDPDYLSHIDYRWGSDGVKKTIWKLMNAPDGEESPNSSNPVKEDQQASCSHCLSYLIKDVNKAKKVDDIRQKLRIRGLRCHVMYCRNSTRMQVIPLLASRAQALRYLFVRWRLNVANMYVILGETGDTDFEEMISGTHKTLIMKGVVEKGSENLLRSSVSYLREDIVPVESPLVMFTSAGATPEDIANALRKLSRPGGM</sequence>
<evidence type="ECO:0000256" key="3">
    <source>
        <dbReference type="ARBA" id="ARBA00011774"/>
    </source>
</evidence>
<dbReference type="GO" id="GO:0005986">
    <property type="term" value="P:sucrose biosynthetic process"/>
    <property type="evidence" value="ECO:0007669"/>
    <property type="project" value="UniProtKB-UniRule"/>
</dbReference>
<dbReference type="Pfam" id="PF05116">
    <property type="entry name" value="S6PP"/>
    <property type="match status" value="1"/>
</dbReference>
<comment type="subunit">
    <text evidence="3 9">Homodimer or homotetramer.</text>
</comment>
<feature type="domain" description="Sucrose phosphatase-like" evidence="13">
    <location>
        <begin position="820"/>
        <end position="1005"/>
    </location>
</feature>
<keyword evidence="15" id="KW-1185">Reference proteome</keyword>
<name>A0AAD8IPP2_9APIA</name>
<reference evidence="14" key="2">
    <citation type="submission" date="2023-05" db="EMBL/GenBank/DDBJ databases">
        <authorList>
            <person name="Schelkunov M.I."/>
        </authorList>
    </citation>
    <scope>NUCLEOTIDE SEQUENCE</scope>
    <source>
        <strain evidence="14">Hsosn_3</strain>
        <tissue evidence="14">Leaf</tissue>
    </source>
</reference>
<protein>
    <recommendedName>
        <fullName evidence="4 9">Sucrose-phosphate synthase</fullName>
        <ecNumber evidence="4 9">2.4.1.14</ecNumber>
    </recommendedName>
</protein>
<dbReference type="PANTHER" id="PTHR46039">
    <property type="entry name" value="SUCROSE-PHOSPHATE SYNTHASE 3-RELATED"/>
    <property type="match status" value="1"/>
</dbReference>
<dbReference type="PANTHER" id="PTHR46039:SF5">
    <property type="entry name" value="SUCROSE-PHOSPHATE SYNTHASE 3-RELATED"/>
    <property type="match status" value="1"/>
</dbReference>